<evidence type="ECO:0000259" key="2">
    <source>
        <dbReference type="Pfam" id="PF24623"/>
    </source>
</evidence>
<sequence>MADTETEPQDYARGAQWHAKQARARKEWKRLRELANTVPCPLPPKGCGMTAGQTCVTRFTGEKPTRLKNLPAHPSRIALAEKVNQL</sequence>
<accession>A0A2K9VF07</accession>
<feature type="domain" description="DNA-binding phage zinc finger" evidence="2">
    <location>
        <begin position="23"/>
        <end position="81"/>
    </location>
</feature>
<protein>
    <recommendedName>
        <fullName evidence="2">DNA-binding phage zinc finger domain-containing protein</fullName>
    </recommendedName>
</protein>
<feature type="region of interest" description="Disordered" evidence="1">
    <location>
        <begin position="1"/>
        <end position="24"/>
    </location>
</feature>
<dbReference type="Pfam" id="PF24623">
    <property type="entry name" value="Phage_zn_bind_8"/>
    <property type="match status" value="1"/>
</dbReference>
<dbReference type="EMBL" id="MG770216">
    <property type="protein sequence ID" value="AUV60845.1"/>
    <property type="molecule type" value="Genomic_DNA"/>
</dbReference>
<proteinExistence type="predicted"/>
<name>A0A2K9VF07_9CAUD</name>
<evidence type="ECO:0000256" key="1">
    <source>
        <dbReference type="SAM" id="MobiDB-lite"/>
    </source>
</evidence>
<reference evidence="4" key="1">
    <citation type="submission" date="2018-01" db="EMBL/GenBank/DDBJ databases">
        <authorList>
            <person name="Gatt S.M."/>
            <person name="Isern S."/>
            <person name="Jenkins M."/>
            <person name="Tan A.L."/>
            <person name="Michael S.F."/>
            <person name="Moore R.E."/>
            <person name="Ware V.C."/>
            <person name="Garlena R.A."/>
            <person name="Russell D.A."/>
            <person name="Pope W.H."/>
            <person name="Jacobs-Sera D."/>
            <person name="Hendrix R.W."/>
            <person name="Hatfull G.F."/>
        </authorList>
    </citation>
    <scope>NUCLEOTIDE SEQUENCE [LARGE SCALE GENOMIC DNA]</scope>
</reference>
<evidence type="ECO:0000313" key="4">
    <source>
        <dbReference type="Proteomes" id="UP000241185"/>
    </source>
</evidence>
<dbReference type="InterPro" id="IPR056911">
    <property type="entry name" value="Phage_Znf_bind_put"/>
</dbReference>
<gene>
    <name evidence="3" type="ORF">SEA_REM711_67</name>
</gene>
<evidence type="ECO:0000313" key="3">
    <source>
        <dbReference type="EMBL" id="AUV60845.1"/>
    </source>
</evidence>
<keyword evidence="4" id="KW-1185">Reference proteome</keyword>
<organism evidence="3 4">
    <name type="scientific">Mycobacterium phage Rem711</name>
    <dbReference type="NCBI Taxonomy" id="2079285"/>
    <lineage>
        <taxon>Viruses</taxon>
        <taxon>Duplodnaviria</taxon>
        <taxon>Heunggongvirae</taxon>
        <taxon>Uroviricota</taxon>
        <taxon>Caudoviricetes</taxon>
        <taxon>Trigintaduovirus</taxon>
        <taxon>Trigintaduovirus rem711</taxon>
    </lineage>
</organism>
<dbReference type="Proteomes" id="UP000241185">
    <property type="component" value="Segment"/>
</dbReference>